<evidence type="ECO:0000313" key="2">
    <source>
        <dbReference type="EMBL" id="KAK8562023.1"/>
    </source>
</evidence>
<comment type="caution">
    <text evidence="2">The sequence shown here is derived from an EMBL/GenBank/DDBJ whole genome shotgun (WGS) entry which is preliminary data.</text>
</comment>
<evidence type="ECO:0000259" key="1">
    <source>
        <dbReference type="Pfam" id="PF03372"/>
    </source>
</evidence>
<dbReference type="InterPro" id="IPR036691">
    <property type="entry name" value="Endo/exonu/phosph_ase_sf"/>
</dbReference>
<dbReference type="Gene3D" id="3.60.10.10">
    <property type="entry name" value="Endonuclease/exonuclease/phosphatase"/>
    <property type="match status" value="1"/>
</dbReference>
<feature type="domain" description="Endonuclease/exonuclease/phosphatase" evidence="1">
    <location>
        <begin position="5"/>
        <end position="216"/>
    </location>
</feature>
<proteinExistence type="predicted"/>
<dbReference type="SUPFAM" id="SSF56219">
    <property type="entry name" value="DNase I-like"/>
    <property type="match status" value="1"/>
</dbReference>
<protein>
    <recommendedName>
        <fullName evidence="1">Endonuclease/exonuclease/phosphatase domain-containing protein</fullName>
    </recommendedName>
</protein>
<organism evidence="2 3">
    <name type="scientific">Hibiscus sabdariffa</name>
    <name type="common">roselle</name>
    <dbReference type="NCBI Taxonomy" id="183260"/>
    <lineage>
        <taxon>Eukaryota</taxon>
        <taxon>Viridiplantae</taxon>
        <taxon>Streptophyta</taxon>
        <taxon>Embryophyta</taxon>
        <taxon>Tracheophyta</taxon>
        <taxon>Spermatophyta</taxon>
        <taxon>Magnoliopsida</taxon>
        <taxon>eudicotyledons</taxon>
        <taxon>Gunneridae</taxon>
        <taxon>Pentapetalae</taxon>
        <taxon>rosids</taxon>
        <taxon>malvids</taxon>
        <taxon>Malvales</taxon>
        <taxon>Malvaceae</taxon>
        <taxon>Malvoideae</taxon>
        <taxon>Hibiscus</taxon>
    </lineage>
</organism>
<dbReference type="InterPro" id="IPR005135">
    <property type="entry name" value="Endo/exonuclease/phosphatase"/>
</dbReference>
<evidence type="ECO:0000313" key="3">
    <source>
        <dbReference type="Proteomes" id="UP001472677"/>
    </source>
</evidence>
<sequence>MAMLAWNVRGLGIKDTVRALKNAAFKYKADIIFLCETKQKKRYIEKIRMKRKQKNAAFKYNAFYVEPDGIAGGLALWWSNNVKLSILRYEKNFIDTKISISGETDWFGTFIYAPPYTEDKQKFWETLAPLRNDVNAKWCVIGDFNVVASPEEKYGGNPFDHNSAKWYYDFLDQTYLMEIPSSGGSFTWSNQQSNEEAILEKFDRVLSSLDWNFLFPKTISIIDVAFALDHSPIILLVNGVEKKTKKEFKFESRWLIEEECS</sequence>
<dbReference type="EMBL" id="JBBPBM010000013">
    <property type="protein sequence ID" value="KAK8562023.1"/>
    <property type="molecule type" value="Genomic_DNA"/>
</dbReference>
<dbReference type="Pfam" id="PF03372">
    <property type="entry name" value="Exo_endo_phos"/>
    <property type="match status" value="1"/>
</dbReference>
<name>A0ABR2EKN3_9ROSI</name>
<keyword evidence="3" id="KW-1185">Reference proteome</keyword>
<dbReference type="PANTHER" id="PTHR33710:SF79">
    <property type="entry name" value="OS06G0205337 PROTEIN"/>
    <property type="match status" value="1"/>
</dbReference>
<dbReference type="PANTHER" id="PTHR33710">
    <property type="entry name" value="BNAC02G09200D PROTEIN"/>
    <property type="match status" value="1"/>
</dbReference>
<reference evidence="2 3" key="1">
    <citation type="journal article" date="2024" name="G3 (Bethesda)">
        <title>Genome assembly of Hibiscus sabdariffa L. provides insights into metabolisms of medicinal natural products.</title>
        <authorList>
            <person name="Kim T."/>
        </authorList>
    </citation>
    <scope>NUCLEOTIDE SEQUENCE [LARGE SCALE GENOMIC DNA]</scope>
    <source>
        <strain evidence="2">TK-2024</strain>
        <tissue evidence="2">Old leaves</tissue>
    </source>
</reference>
<accession>A0ABR2EKN3</accession>
<dbReference type="Proteomes" id="UP001472677">
    <property type="component" value="Unassembled WGS sequence"/>
</dbReference>
<gene>
    <name evidence="2" type="ORF">V6N12_049078</name>
</gene>